<evidence type="ECO:0000256" key="3">
    <source>
        <dbReference type="ARBA" id="ARBA00022989"/>
    </source>
</evidence>
<comment type="subcellular location">
    <subcellularLocation>
        <location evidence="1">Membrane</location>
    </subcellularLocation>
</comment>
<comment type="caution">
    <text evidence="7">The sequence shown here is derived from an EMBL/GenBank/DDBJ whole genome shotgun (WGS) entry which is preliminary data.</text>
</comment>
<dbReference type="Pfam" id="PF10324">
    <property type="entry name" value="7TM_GPCR_Srw"/>
    <property type="match status" value="1"/>
</dbReference>
<feature type="domain" description="G-protein coupled receptors family 1 profile" evidence="6">
    <location>
        <begin position="1"/>
        <end position="170"/>
    </location>
</feature>
<evidence type="ECO:0000259" key="6">
    <source>
        <dbReference type="PROSITE" id="PS50262"/>
    </source>
</evidence>
<evidence type="ECO:0000256" key="1">
    <source>
        <dbReference type="ARBA" id="ARBA00004370"/>
    </source>
</evidence>
<protein>
    <submittedName>
        <fullName evidence="7">(apollo) hypothetical protein</fullName>
    </submittedName>
</protein>
<keyword evidence="3 5" id="KW-1133">Transmembrane helix</keyword>
<dbReference type="AlphaFoldDB" id="A0A8S3WZ57"/>
<gene>
    <name evidence="7" type="ORF">PAPOLLO_LOCUS11806</name>
</gene>
<evidence type="ECO:0000313" key="7">
    <source>
        <dbReference type="EMBL" id="CAG4989390.1"/>
    </source>
</evidence>
<accession>A0A8S3WZ57</accession>
<name>A0A8S3WZ57_PARAO</name>
<feature type="transmembrane region" description="Helical" evidence="5">
    <location>
        <begin position="148"/>
        <end position="169"/>
    </location>
</feature>
<keyword evidence="4 5" id="KW-0472">Membrane</keyword>
<feature type="transmembrane region" description="Helical" evidence="5">
    <location>
        <begin position="42"/>
        <end position="67"/>
    </location>
</feature>
<evidence type="ECO:0000256" key="4">
    <source>
        <dbReference type="ARBA" id="ARBA00023136"/>
    </source>
</evidence>
<proteinExistence type="predicted"/>
<dbReference type="Proteomes" id="UP000691718">
    <property type="component" value="Unassembled WGS sequence"/>
</dbReference>
<reference evidence="7" key="1">
    <citation type="submission" date="2021-04" db="EMBL/GenBank/DDBJ databases">
        <authorList>
            <person name="Tunstrom K."/>
        </authorList>
    </citation>
    <scope>NUCLEOTIDE SEQUENCE</scope>
</reference>
<dbReference type="InterPro" id="IPR053219">
    <property type="entry name" value="GPCR_Dmsr-1"/>
</dbReference>
<organism evidence="7 8">
    <name type="scientific">Parnassius apollo</name>
    <name type="common">Apollo butterfly</name>
    <name type="synonym">Papilio apollo</name>
    <dbReference type="NCBI Taxonomy" id="110799"/>
    <lineage>
        <taxon>Eukaryota</taxon>
        <taxon>Metazoa</taxon>
        <taxon>Ecdysozoa</taxon>
        <taxon>Arthropoda</taxon>
        <taxon>Hexapoda</taxon>
        <taxon>Insecta</taxon>
        <taxon>Pterygota</taxon>
        <taxon>Neoptera</taxon>
        <taxon>Endopterygota</taxon>
        <taxon>Lepidoptera</taxon>
        <taxon>Glossata</taxon>
        <taxon>Ditrysia</taxon>
        <taxon>Papilionoidea</taxon>
        <taxon>Papilionidae</taxon>
        <taxon>Parnassiinae</taxon>
        <taxon>Parnassini</taxon>
        <taxon>Parnassius</taxon>
        <taxon>Parnassius</taxon>
    </lineage>
</organism>
<dbReference type="InterPro" id="IPR017452">
    <property type="entry name" value="GPCR_Rhodpsn_7TM"/>
</dbReference>
<dbReference type="PROSITE" id="PS50262">
    <property type="entry name" value="G_PROTEIN_RECEP_F1_2"/>
    <property type="match status" value="1"/>
</dbReference>
<evidence type="ECO:0000256" key="2">
    <source>
        <dbReference type="ARBA" id="ARBA00022692"/>
    </source>
</evidence>
<dbReference type="EMBL" id="CAJQZP010000851">
    <property type="protein sequence ID" value="CAG4989390.1"/>
    <property type="molecule type" value="Genomic_DNA"/>
</dbReference>
<sequence length="212" mass="23696">MNIVPSEVTPQNNSEFAEDLLLPHNRTVYVLEMSKNKELVTAIMWIYSVILKLVPSIALSILSTCLISKLTKTERRRQKLLKRSIVGPNDAEKQCLAEESCAARRSSRTDRTTRMLLAVLGLFLSTEVPQGLLGLASALAPDFFKSCYGMFGDLMDVLALFTSSVNFVLYCSMSRQFRCTFARLARRVLSSVEEPPKFTAKHEPTTQVTGPL</sequence>
<feature type="transmembrane region" description="Helical" evidence="5">
    <location>
        <begin position="115"/>
        <end position="136"/>
    </location>
</feature>
<dbReference type="PANTHER" id="PTHR46273:SF4">
    <property type="entry name" value="AT19640P"/>
    <property type="match status" value="1"/>
</dbReference>
<dbReference type="GO" id="GO:0008528">
    <property type="term" value="F:G protein-coupled peptide receptor activity"/>
    <property type="evidence" value="ECO:0007669"/>
    <property type="project" value="InterPro"/>
</dbReference>
<dbReference type="OrthoDB" id="5864054at2759"/>
<dbReference type="SUPFAM" id="SSF81321">
    <property type="entry name" value="Family A G protein-coupled receptor-like"/>
    <property type="match status" value="1"/>
</dbReference>
<keyword evidence="2 5" id="KW-0812">Transmembrane</keyword>
<evidence type="ECO:0000256" key="5">
    <source>
        <dbReference type="SAM" id="Phobius"/>
    </source>
</evidence>
<evidence type="ECO:0000313" key="8">
    <source>
        <dbReference type="Proteomes" id="UP000691718"/>
    </source>
</evidence>
<dbReference type="InterPro" id="IPR019427">
    <property type="entry name" value="7TM_GPCR_serpentine_rcpt_Srw"/>
</dbReference>
<dbReference type="GO" id="GO:0005886">
    <property type="term" value="C:plasma membrane"/>
    <property type="evidence" value="ECO:0007669"/>
    <property type="project" value="TreeGrafter"/>
</dbReference>
<keyword evidence="8" id="KW-1185">Reference proteome</keyword>
<dbReference type="PANTHER" id="PTHR46273">
    <property type="entry name" value="MYOSUPPRESSIN RECEPTOR 1, ISOFORM B-RELATED"/>
    <property type="match status" value="1"/>
</dbReference>